<evidence type="ECO:0000313" key="2">
    <source>
        <dbReference type="EMBL" id="CDP01086.1"/>
    </source>
</evidence>
<dbReference type="SUPFAM" id="SSF53756">
    <property type="entry name" value="UDP-Glycosyltransferase/glycogen phosphorylase"/>
    <property type="match status" value="1"/>
</dbReference>
<dbReference type="PANTHER" id="PTHR11926:SF774">
    <property type="entry name" value="UDP-GLYCOSYLTRANSFERASE 85A1-RELATED"/>
    <property type="match status" value="1"/>
</dbReference>
<dbReference type="AlphaFoldDB" id="A0A068TXU9"/>
<dbReference type="PANTHER" id="PTHR11926">
    <property type="entry name" value="GLUCOSYL/GLUCURONOSYL TRANSFERASES"/>
    <property type="match status" value="1"/>
</dbReference>
<dbReference type="GO" id="GO:0080044">
    <property type="term" value="F:quercetin 7-O-glucosyltransferase activity"/>
    <property type="evidence" value="ECO:0007669"/>
    <property type="project" value="TreeGrafter"/>
</dbReference>
<dbReference type="OrthoDB" id="5835829at2759"/>
<dbReference type="Gene3D" id="3.40.50.2000">
    <property type="entry name" value="Glycogen Phosphorylase B"/>
    <property type="match status" value="2"/>
</dbReference>
<dbReference type="STRING" id="49390.A0A068TXU9"/>
<keyword evidence="3" id="KW-1185">Reference proteome</keyword>
<gene>
    <name evidence="2" type="ORF">GSCOC_T00034597001</name>
</gene>
<dbReference type="Gramene" id="CDP01086">
    <property type="protein sequence ID" value="CDP01086"/>
    <property type="gene ID" value="GSCOC_T00034597001"/>
</dbReference>
<proteinExistence type="inferred from homology"/>
<accession>A0A068TXU9</accession>
<dbReference type="InParanoid" id="A0A068TXU9"/>
<dbReference type="OMA" id="YEISSSH"/>
<protein>
    <submittedName>
        <fullName evidence="2">Uncharacterized protein</fullName>
    </submittedName>
</protein>
<sequence length="63" mass="7110">MEIDNNVKRDEVEGLVSELMAGEKGKEMKKKAMDWKKLAETAVTDSNLNLENLIHQVLLNPSI</sequence>
<dbReference type="PhylomeDB" id="A0A068TXU9"/>
<evidence type="ECO:0000256" key="1">
    <source>
        <dbReference type="ARBA" id="ARBA00009995"/>
    </source>
</evidence>
<dbReference type="Proteomes" id="UP000295252">
    <property type="component" value="Chromosome II"/>
</dbReference>
<organism evidence="2 3">
    <name type="scientific">Coffea canephora</name>
    <name type="common">Robusta coffee</name>
    <dbReference type="NCBI Taxonomy" id="49390"/>
    <lineage>
        <taxon>Eukaryota</taxon>
        <taxon>Viridiplantae</taxon>
        <taxon>Streptophyta</taxon>
        <taxon>Embryophyta</taxon>
        <taxon>Tracheophyta</taxon>
        <taxon>Spermatophyta</taxon>
        <taxon>Magnoliopsida</taxon>
        <taxon>eudicotyledons</taxon>
        <taxon>Gunneridae</taxon>
        <taxon>Pentapetalae</taxon>
        <taxon>asterids</taxon>
        <taxon>lamiids</taxon>
        <taxon>Gentianales</taxon>
        <taxon>Rubiaceae</taxon>
        <taxon>Ixoroideae</taxon>
        <taxon>Gardenieae complex</taxon>
        <taxon>Bertiereae - Coffeeae clade</taxon>
        <taxon>Coffeeae</taxon>
        <taxon>Coffea</taxon>
    </lineage>
</organism>
<comment type="similarity">
    <text evidence="1">Belongs to the UDP-glycosyltransferase family.</text>
</comment>
<evidence type="ECO:0000313" key="3">
    <source>
        <dbReference type="Proteomes" id="UP000295252"/>
    </source>
</evidence>
<name>A0A068TXU9_COFCA</name>
<dbReference type="GO" id="GO:0080043">
    <property type="term" value="F:quercetin 3-O-glucosyltransferase activity"/>
    <property type="evidence" value="ECO:0007669"/>
    <property type="project" value="TreeGrafter"/>
</dbReference>
<reference evidence="3" key="1">
    <citation type="journal article" date="2014" name="Science">
        <title>The coffee genome provides insight into the convergent evolution of caffeine biosynthesis.</title>
        <authorList>
            <person name="Denoeud F."/>
            <person name="Carretero-Paulet L."/>
            <person name="Dereeper A."/>
            <person name="Droc G."/>
            <person name="Guyot R."/>
            <person name="Pietrella M."/>
            <person name="Zheng C."/>
            <person name="Alberti A."/>
            <person name="Anthony F."/>
            <person name="Aprea G."/>
            <person name="Aury J.M."/>
            <person name="Bento P."/>
            <person name="Bernard M."/>
            <person name="Bocs S."/>
            <person name="Campa C."/>
            <person name="Cenci A."/>
            <person name="Combes M.C."/>
            <person name="Crouzillat D."/>
            <person name="Da Silva C."/>
            <person name="Daddiego L."/>
            <person name="De Bellis F."/>
            <person name="Dussert S."/>
            <person name="Garsmeur O."/>
            <person name="Gayraud T."/>
            <person name="Guignon V."/>
            <person name="Jahn K."/>
            <person name="Jamilloux V."/>
            <person name="Joet T."/>
            <person name="Labadie K."/>
            <person name="Lan T."/>
            <person name="Leclercq J."/>
            <person name="Lepelley M."/>
            <person name="Leroy T."/>
            <person name="Li L.T."/>
            <person name="Librado P."/>
            <person name="Lopez L."/>
            <person name="Munoz A."/>
            <person name="Noel B."/>
            <person name="Pallavicini A."/>
            <person name="Perrotta G."/>
            <person name="Poncet V."/>
            <person name="Pot D."/>
            <person name="Priyono X."/>
            <person name="Rigoreau M."/>
            <person name="Rouard M."/>
            <person name="Rozas J."/>
            <person name="Tranchant-Dubreuil C."/>
            <person name="VanBuren R."/>
            <person name="Zhang Q."/>
            <person name="Andrade A.C."/>
            <person name="Argout X."/>
            <person name="Bertrand B."/>
            <person name="de Kochko A."/>
            <person name="Graziosi G."/>
            <person name="Henry R.J."/>
            <person name="Jayarama X."/>
            <person name="Ming R."/>
            <person name="Nagai C."/>
            <person name="Rounsley S."/>
            <person name="Sankoff D."/>
            <person name="Giuliano G."/>
            <person name="Albert V.A."/>
            <person name="Wincker P."/>
            <person name="Lashermes P."/>
        </authorList>
    </citation>
    <scope>NUCLEOTIDE SEQUENCE [LARGE SCALE GENOMIC DNA]</scope>
    <source>
        <strain evidence="3">cv. DH200-94</strain>
    </source>
</reference>
<dbReference type="EMBL" id="HG739090">
    <property type="protein sequence ID" value="CDP01086.1"/>
    <property type="molecule type" value="Genomic_DNA"/>
</dbReference>